<feature type="domain" description="Xylanolytic transcriptional activator regulatory" evidence="9">
    <location>
        <begin position="119"/>
        <end position="189"/>
    </location>
</feature>
<comment type="caution">
    <text evidence="10">The sequence shown here is derived from an EMBL/GenBank/DDBJ whole genome shotgun (WGS) entry which is preliminary data.</text>
</comment>
<gene>
    <name evidence="10" type="ORF">B7463_g4379</name>
</gene>
<dbReference type="FunFam" id="1.10.630.10:FF:000018">
    <property type="entry name" value="Cytochrome P450 monooxygenase"/>
    <property type="match status" value="1"/>
</dbReference>
<protein>
    <recommendedName>
        <fullName evidence="9">Xylanolytic transcriptional activator regulatory domain-containing protein</fullName>
    </recommendedName>
</protein>
<keyword evidence="4" id="KW-0560">Oxidoreductase</keyword>
<proteinExistence type="inferred from homology"/>
<dbReference type="Proteomes" id="UP000258309">
    <property type="component" value="Unassembled WGS sequence"/>
</dbReference>
<evidence type="ECO:0000256" key="4">
    <source>
        <dbReference type="ARBA" id="ARBA00023002"/>
    </source>
</evidence>
<evidence type="ECO:0000256" key="3">
    <source>
        <dbReference type="ARBA" id="ARBA00022723"/>
    </source>
</evidence>
<accession>A0A3E2HF56</accession>
<dbReference type="InterPro" id="IPR017972">
    <property type="entry name" value="Cyt_P450_CS"/>
</dbReference>
<dbReference type="InterPro" id="IPR001128">
    <property type="entry name" value="Cyt_P450"/>
</dbReference>
<dbReference type="SMART" id="SM00906">
    <property type="entry name" value="Fungal_trans"/>
    <property type="match status" value="1"/>
</dbReference>
<evidence type="ECO:0000256" key="8">
    <source>
        <dbReference type="SAM" id="MobiDB-lite"/>
    </source>
</evidence>
<dbReference type="PANTHER" id="PTHR46696">
    <property type="entry name" value="P450, PUTATIVE (EUROFUNG)-RELATED"/>
    <property type="match status" value="1"/>
</dbReference>
<evidence type="ECO:0000259" key="9">
    <source>
        <dbReference type="SMART" id="SM00906"/>
    </source>
</evidence>
<keyword evidence="11" id="KW-1185">Reference proteome</keyword>
<dbReference type="Pfam" id="PF04082">
    <property type="entry name" value="Fungal_trans"/>
    <property type="match status" value="1"/>
</dbReference>
<dbReference type="GO" id="GO:0016705">
    <property type="term" value="F:oxidoreductase activity, acting on paired donors, with incorporation or reduction of molecular oxygen"/>
    <property type="evidence" value="ECO:0007669"/>
    <property type="project" value="InterPro"/>
</dbReference>
<evidence type="ECO:0000313" key="10">
    <source>
        <dbReference type="EMBL" id="RFU31985.1"/>
    </source>
</evidence>
<dbReference type="STRING" id="5539.A0A3E2HF56"/>
<dbReference type="Pfam" id="PF00067">
    <property type="entry name" value="p450"/>
    <property type="match status" value="1"/>
</dbReference>
<feature type="non-terminal residue" evidence="10">
    <location>
        <position position="1"/>
    </location>
</feature>
<dbReference type="GO" id="GO:0005506">
    <property type="term" value="F:iron ion binding"/>
    <property type="evidence" value="ECO:0007669"/>
    <property type="project" value="InterPro"/>
</dbReference>
<organism evidence="10 11">
    <name type="scientific">Scytalidium lignicola</name>
    <name type="common">Hyphomycete</name>
    <dbReference type="NCBI Taxonomy" id="5539"/>
    <lineage>
        <taxon>Eukaryota</taxon>
        <taxon>Fungi</taxon>
        <taxon>Dikarya</taxon>
        <taxon>Ascomycota</taxon>
        <taxon>Pezizomycotina</taxon>
        <taxon>Leotiomycetes</taxon>
        <taxon>Leotiomycetes incertae sedis</taxon>
        <taxon>Scytalidium</taxon>
    </lineage>
</organism>
<keyword evidence="5" id="KW-0408">Iron</keyword>
<dbReference type="OrthoDB" id="3945418at2759"/>
<dbReference type="CDD" id="cd12148">
    <property type="entry name" value="fungal_TF_MHR"/>
    <property type="match status" value="1"/>
</dbReference>
<dbReference type="GO" id="GO:0008270">
    <property type="term" value="F:zinc ion binding"/>
    <property type="evidence" value="ECO:0007669"/>
    <property type="project" value="InterPro"/>
</dbReference>
<dbReference type="PRINTS" id="PR00359">
    <property type="entry name" value="BP450"/>
</dbReference>
<dbReference type="GO" id="GO:0020037">
    <property type="term" value="F:heme binding"/>
    <property type="evidence" value="ECO:0007669"/>
    <property type="project" value="InterPro"/>
</dbReference>
<keyword evidence="3" id="KW-0479">Metal-binding</keyword>
<dbReference type="InterPro" id="IPR007219">
    <property type="entry name" value="XnlR_reg_dom"/>
</dbReference>
<name>A0A3E2HF56_SCYLI</name>
<sequence>MSVLRIYHAFDLPPARVRQSLYEAFFERCWTWMPVVDFDNLQESPSKPPSILIQQAMLLAGSRMRKVPKEYGSPEDFYQRTKALLDTKFEPDVLLTLAALCMVQWFNPAAPTNISTHTSRFWVTYGIGLAQQLGLHRKLDKPVEREGLRRRIWWALYVRDCLISASHSRPRIICDADCTVDPPSVNDFPRPSDPRAQIFVSYVEICRLLARLCQMLTRKGIRPSKEKDALGLELLAWNENLPPALRMTDENGSSKPYSFEIAQLHVPFLSAVTLVFSPRPIFSISPDNTTAIVAATLTFRIYEAFRLRDEICYLGPIFSWHLLVASVTRLSCLRVPSLKGDAEAALDTTNSFLRELGSKWPSALNNLKNLQILRKDANTGVSRSVSNGVAADRDVLLPVGSLLFKTFGPQATTYFSRIENLLRTNYADLSYSNNHPQSLVTPLQVLAHNEGTAQAEYTNEGSCTPSVVESRPVGVDAGNLDGDSWDQLDDFLAKDYWVMQGIAENYPTNYFSPNFDIYKTKLSSQLNTSTRGIDIDLYIMIRTSVLKPKSASKIFLAAMASTASAPPKFPFSRPADVQPPTEYAKLRATDPVSQVELWDGSHPWLIVKHRDITKVLTDQRLSKQRTRPGFPEMSAGGKEAAKNKPTFVDMDPPDHMRQRSMVEPVFTKESVDAMRPHIQKTVDDLLNAVVNVGDKTPVDLVEKFALPLPSYIIYGLLGVPFKDLEYLTQCNAIRTNGSATAAEASAANKELLDYLANLVELRSQKPEGDLISKLVVEQVKPGKLSKEDAVQVAFLLLVAGNATMVNMINLGIVTLLQHPNQLADLKNDPSLSRSFVEELCRYHQGSAMATRRVAKEDVIYGGKTIKAGTGIIAACQSGNRDEDVFPDPDKFDMHRKFNPADALGFGYGEHRCIAEWLAKAELEIVFATIFQKLPNLRLAIPYEEIKYTDPKTDIGIAELPVVF</sequence>
<dbReference type="GO" id="GO:0006351">
    <property type="term" value="P:DNA-templated transcription"/>
    <property type="evidence" value="ECO:0007669"/>
    <property type="project" value="InterPro"/>
</dbReference>
<dbReference type="Gene3D" id="1.10.630.10">
    <property type="entry name" value="Cytochrome P450"/>
    <property type="match status" value="1"/>
</dbReference>
<dbReference type="CDD" id="cd11030">
    <property type="entry name" value="CYP105-like"/>
    <property type="match status" value="1"/>
</dbReference>
<evidence type="ECO:0000256" key="7">
    <source>
        <dbReference type="ARBA" id="ARBA00023242"/>
    </source>
</evidence>
<comment type="similarity">
    <text evidence="1">Belongs to the cytochrome P450 family.</text>
</comment>
<dbReference type="GO" id="GO:0003677">
    <property type="term" value="F:DNA binding"/>
    <property type="evidence" value="ECO:0007669"/>
    <property type="project" value="InterPro"/>
</dbReference>
<keyword evidence="7" id="KW-0539">Nucleus</keyword>
<dbReference type="AlphaFoldDB" id="A0A3E2HF56"/>
<dbReference type="GO" id="GO:0004497">
    <property type="term" value="F:monooxygenase activity"/>
    <property type="evidence" value="ECO:0007669"/>
    <property type="project" value="UniProtKB-KW"/>
</dbReference>
<reference evidence="10 11" key="1">
    <citation type="submission" date="2018-05" db="EMBL/GenBank/DDBJ databases">
        <title>Draft genome sequence of Scytalidium lignicola DSM 105466, a ubiquitous saprotrophic fungus.</title>
        <authorList>
            <person name="Buettner E."/>
            <person name="Gebauer A.M."/>
            <person name="Hofrichter M."/>
            <person name="Liers C."/>
            <person name="Kellner H."/>
        </authorList>
    </citation>
    <scope>NUCLEOTIDE SEQUENCE [LARGE SCALE GENOMIC DNA]</scope>
    <source>
        <strain evidence="10 11">DSM 105466</strain>
    </source>
</reference>
<feature type="non-terminal residue" evidence="10">
    <location>
        <position position="963"/>
    </location>
</feature>
<feature type="region of interest" description="Disordered" evidence="8">
    <location>
        <begin position="622"/>
        <end position="655"/>
    </location>
</feature>
<evidence type="ECO:0000256" key="5">
    <source>
        <dbReference type="ARBA" id="ARBA00023004"/>
    </source>
</evidence>
<evidence type="ECO:0000256" key="1">
    <source>
        <dbReference type="ARBA" id="ARBA00010617"/>
    </source>
</evidence>
<dbReference type="InterPro" id="IPR002397">
    <property type="entry name" value="Cyt_P450_B"/>
</dbReference>
<dbReference type="EMBL" id="NCSJ02000064">
    <property type="protein sequence ID" value="RFU31985.1"/>
    <property type="molecule type" value="Genomic_DNA"/>
</dbReference>
<evidence type="ECO:0000256" key="6">
    <source>
        <dbReference type="ARBA" id="ARBA00023033"/>
    </source>
</evidence>
<evidence type="ECO:0000256" key="2">
    <source>
        <dbReference type="ARBA" id="ARBA00022617"/>
    </source>
</evidence>
<dbReference type="PANTHER" id="PTHR46696:SF6">
    <property type="entry name" value="P450, PUTATIVE (EUROFUNG)-RELATED"/>
    <property type="match status" value="1"/>
</dbReference>
<dbReference type="InterPro" id="IPR036396">
    <property type="entry name" value="Cyt_P450_sf"/>
</dbReference>
<evidence type="ECO:0000313" key="11">
    <source>
        <dbReference type="Proteomes" id="UP000258309"/>
    </source>
</evidence>
<dbReference type="SUPFAM" id="SSF48264">
    <property type="entry name" value="Cytochrome P450"/>
    <property type="match status" value="1"/>
</dbReference>
<dbReference type="PROSITE" id="PS00086">
    <property type="entry name" value="CYTOCHROME_P450"/>
    <property type="match status" value="1"/>
</dbReference>
<keyword evidence="2" id="KW-0349">Heme</keyword>
<keyword evidence="6" id="KW-0503">Monooxygenase</keyword>